<accession>A0A385GNG9</accession>
<gene>
    <name evidence="1" type="primary">HypE</name>
</gene>
<evidence type="ECO:0000313" key="1">
    <source>
        <dbReference type="EMBL" id="AXX76197.1"/>
    </source>
</evidence>
<sequence>MNRIFQIFLLLFITFVLIIKALKIRLQYKDIKIIKKIDPRLIIEILTPIAPHIFQIFIFSILLFLFTEKSSLKEILFNIRILFASTLIRDKFYIRSFLNIIEILVIEGVNFIRLVTKLIILPFYDYNRYFRHNKIFDYSW</sequence>
<proteinExistence type="predicted"/>
<reference evidence="1" key="1">
    <citation type="journal article" date="2018" name="Int. J. Parasitol.">
        <title>Insights into the evolution and drug susceptibility of Babesia duncani from the sequence of its mitochondrial and apicoplast genomes.</title>
        <authorList>
            <person name="Virji A.Z."/>
            <person name="Thekkiniath J."/>
            <person name="Ma W."/>
            <person name="Lawres L."/>
            <person name="Knight J."/>
            <person name="Swei A."/>
            <person name="Roch K.L."/>
            <person name="Ben Mamoun C."/>
        </authorList>
    </citation>
    <scope>NUCLEOTIDE SEQUENCE</scope>
    <source>
        <strain evidence="1">WA-1</strain>
    </source>
</reference>
<organism evidence="1">
    <name type="scientific">Babesia duncani</name>
    <dbReference type="NCBI Taxonomy" id="323732"/>
    <lineage>
        <taxon>Eukaryota</taxon>
        <taxon>Sar</taxon>
        <taxon>Alveolata</taxon>
        <taxon>Apicomplexa</taxon>
        <taxon>Aconoidasida</taxon>
        <taxon>Piroplasmida</taxon>
        <taxon>Babesiidae</taxon>
        <taxon>Babesia</taxon>
    </lineage>
</organism>
<protein>
    <submittedName>
        <fullName evidence="1">Uncharacterized protein</fullName>
    </submittedName>
</protein>
<dbReference type="AlphaFoldDB" id="A0A385GNG9"/>
<name>A0A385GNG9_9APIC</name>
<dbReference type="EMBL" id="MH107388">
    <property type="protein sequence ID" value="AXX76197.1"/>
    <property type="molecule type" value="Genomic_DNA"/>
</dbReference>